<accession>A0A395NND5</accession>
<dbReference type="PANTHER" id="PTHR48081:SF8">
    <property type="entry name" value="ALPHA_BETA HYDROLASE FOLD-3 DOMAIN-CONTAINING PROTEIN-RELATED"/>
    <property type="match status" value="1"/>
</dbReference>
<reference evidence="4 5" key="1">
    <citation type="journal article" date="2018" name="PLoS Pathog.">
        <title>Evolution of structural diversity of trichothecenes, a family of toxins produced by plant pathogenic and entomopathogenic fungi.</title>
        <authorList>
            <person name="Proctor R.H."/>
            <person name="McCormick S.P."/>
            <person name="Kim H.S."/>
            <person name="Cardoza R.E."/>
            <person name="Stanley A.M."/>
            <person name="Lindo L."/>
            <person name="Kelly A."/>
            <person name="Brown D.W."/>
            <person name="Lee T."/>
            <person name="Vaughan M.M."/>
            <person name="Alexander N.J."/>
            <person name="Busman M."/>
            <person name="Gutierrez S."/>
        </authorList>
    </citation>
    <scope>NUCLEOTIDE SEQUENCE [LARGE SCALE GENOMIC DNA]</scope>
    <source>
        <strain evidence="4 5">IBT 40837</strain>
    </source>
</reference>
<dbReference type="EMBL" id="PXOA01000278">
    <property type="protein sequence ID" value="RFU77508.1"/>
    <property type="molecule type" value="Genomic_DNA"/>
</dbReference>
<sequence length="304" mass="33084">MPSERPPFDPEVASNFPPSVIDGTISKSQPTDAAARLAAIRAVTDQMGEADKKRLYADPLLEVEETTIPGPRGEIEVTLIKPKGYQASATDKRPAIYFIHPGGMIVGDAYFNVTVPMPWIKEFGAITAIADKYGFDPDRLILAGSSAGGGLAASVALKARDQGFPKISAQLLIYPMLDDRGITVSHRQYFHHGSYTGDSDEFGYTCLLGDRRGTDKVSVYEAPARATDLSNLPPTYIEVGAAEPFRDAVVAYASKLWEHGVQAELMVFAGALHAFDFFAPEASVSKDAVEARAKWLRRFLKQLE</sequence>
<dbReference type="STRING" id="490622.A0A395NND5"/>
<keyword evidence="1" id="KW-0378">Hydrolase</keyword>
<dbReference type="OrthoDB" id="433474at2759"/>
<dbReference type="PANTHER" id="PTHR48081">
    <property type="entry name" value="AB HYDROLASE SUPERFAMILY PROTEIN C4A8.06C"/>
    <property type="match status" value="1"/>
</dbReference>
<evidence type="ECO:0000313" key="4">
    <source>
        <dbReference type="EMBL" id="RFU77508.1"/>
    </source>
</evidence>
<dbReference type="SUPFAM" id="SSF53474">
    <property type="entry name" value="alpha/beta-Hydrolases"/>
    <property type="match status" value="1"/>
</dbReference>
<dbReference type="Gene3D" id="3.40.50.1820">
    <property type="entry name" value="alpha/beta hydrolase"/>
    <property type="match status" value="2"/>
</dbReference>
<dbReference type="Proteomes" id="UP000266272">
    <property type="component" value="Unassembled WGS sequence"/>
</dbReference>
<dbReference type="GO" id="GO:0016787">
    <property type="term" value="F:hydrolase activity"/>
    <property type="evidence" value="ECO:0007669"/>
    <property type="project" value="UniProtKB-KW"/>
</dbReference>
<feature type="region of interest" description="Disordered" evidence="2">
    <location>
        <begin position="1"/>
        <end position="25"/>
    </location>
</feature>
<keyword evidence="5" id="KW-1185">Reference proteome</keyword>
<comment type="caution">
    <text evidence="4">The sequence shown here is derived from an EMBL/GenBank/DDBJ whole genome shotgun (WGS) entry which is preliminary data.</text>
</comment>
<evidence type="ECO:0000256" key="1">
    <source>
        <dbReference type="ARBA" id="ARBA00022801"/>
    </source>
</evidence>
<dbReference type="AlphaFoldDB" id="A0A395NND5"/>
<evidence type="ECO:0000259" key="3">
    <source>
        <dbReference type="Pfam" id="PF07859"/>
    </source>
</evidence>
<name>A0A395NND5_TRIAR</name>
<dbReference type="InterPro" id="IPR029058">
    <property type="entry name" value="AB_hydrolase_fold"/>
</dbReference>
<gene>
    <name evidence="4" type="ORF">TARUN_4722</name>
</gene>
<evidence type="ECO:0000313" key="5">
    <source>
        <dbReference type="Proteomes" id="UP000266272"/>
    </source>
</evidence>
<dbReference type="InterPro" id="IPR013094">
    <property type="entry name" value="AB_hydrolase_3"/>
</dbReference>
<proteinExistence type="predicted"/>
<feature type="domain" description="Alpha/beta hydrolase fold-3" evidence="3">
    <location>
        <begin position="130"/>
        <end position="275"/>
    </location>
</feature>
<protein>
    <recommendedName>
        <fullName evidence="3">Alpha/beta hydrolase fold-3 domain-containing protein</fullName>
    </recommendedName>
</protein>
<organism evidence="4 5">
    <name type="scientific">Trichoderma arundinaceum</name>
    <dbReference type="NCBI Taxonomy" id="490622"/>
    <lineage>
        <taxon>Eukaryota</taxon>
        <taxon>Fungi</taxon>
        <taxon>Dikarya</taxon>
        <taxon>Ascomycota</taxon>
        <taxon>Pezizomycotina</taxon>
        <taxon>Sordariomycetes</taxon>
        <taxon>Hypocreomycetidae</taxon>
        <taxon>Hypocreales</taxon>
        <taxon>Hypocreaceae</taxon>
        <taxon>Trichoderma</taxon>
    </lineage>
</organism>
<dbReference type="Pfam" id="PF07859">
    <property type="entry name" value="Abhydrolase_3"/>
    <property type="match status" value="1"/>
</dbReference>
<dbReference type="InterPro" id="IPR050300">
    <property type="entry name" value="GDXG_lipolytic_enzyme"/>
</dbReference>
<evidence type="ECO:0000256" key="2">
    <source>
        <dbReference type="SAM" id="MobiDB-lite"/>
    </source>
</evidence>